<comment type="similarity">
    <text evidence="2">Belongs to the V-ATPase e1/e2 subunit family.</text>
</comment>
<evidence type="ECO:0000313" key="10">
    <source>
        <dbReference type="EMBL" id="OOF99655.1"/>
    </source>
</evidence>
<evidence type="ECO:0000256" key="6">
    <source>
        <dbReference type="ARBA" id="ARBA00022989"/>
    </source>
</evidence>
<evidence type="ECO:0000256" key="1">
    <source>
        <dbReference type="ARBA" id="ARBA00004127"/>
    </source>
</evidence>
<sequence length="75" mass="8477">MASGWSLIIGLIFVVVAAVLAWIFSPKGENQAVFRSTLILSFTCCYLMWAITFLAQWHPLIAPKRSDIRPERVPQ</sequence>
<evidence type="ECO:0008006" key="12">
    <source>
        <dbReference type="Google" id="ProtNLM"/>
    </source>
</evidence>
<keyword evidence="8 9" id="KW-0472">Membrane</keyword>
<dbReference type="OrthoDB" id="1508846at2759"/>
<keyword evidence="3" id="KW-0813">Transport</keyword>
<dbReference type="STRING" id="602072.A0A1R3RYR5"/>
<dbReference type="VEuPathDB" id="FungiDB:ASPCADRAFT_203420"/>
<reference evidence="11" key="1">
    <citation type="journal article" date="2017" name="Genome Biol.">
        <title>Comparative genomics reveals high biological diversity and specific adaptations in the industrially and medically important fungal genus Aspergillus.</title>
        <authorList>
            <person name="de Vries R.P."/>
            <person name="Riley R."/>
            <person name="Wiebenga A."/>
            <person name="Aguilar-Osorio G."/>
            <person name="Amillis S."/>
            <person name="Uchima C.A."/>
            <person name="Anderluh G."/>
            <person name="Asadollahi M."/>
            <person name="Askin M."/>
            <person name="Barry K."/>
            <person name="Battaglia E."/>
            <person name="Bayram O."/>
            <person name="Benocci T."/>
            <person name="Braus-Stromeyer S.A."/>
            <person name="Caldana C."/>
            <person name="Canovas D."/>
            <person name="Cerqueira G.C."/>
            <person name="Chen F."/>
            <person name="Chen W."/>
            <person name="Choi C."/>
            <person name="Clum A."/>
            <person name="Dos Santos R.A."/>
            <person name="Damasio A.R."/>
            <person name="Diallinas G."/>
            <person name="Emri T."/>
            <person name="Fekete E."/>
            <person name="Flipphi M."/>
            <person name="Freyberg S."/>
            <person name="Gallo A."/>
            <person name="Gournas C."/>
            <person name="Habgood R."/>
            <person name="Hainaut M."/>
            <person name="Harispe M.L."/>
            <person name="Henrissat B."/>
            <person name="Hilden K.S."/>
            <person name="Hope R."/>
            <person name="Hossain A."/>
            <person name="Karabika E."/>
            <person name="Karaffa L."/>
            <person name="Karanyi Z."/>
            <person name="Krasevec N."/>
            <person name="Kuo A."/>
            <person name="Kusch H."/>
            <person name="LaButti K."/>
            <person name="Lagendijk E.L."/>
            <person name="Lapidus A."/>
            <person name="Levasseur A."/>
            <person name="Lindquist E."/>
            <person name="Lipzen A."/>
            <person name="Logrieco A.F."/>
            <person name="MacCabe A."/>
            <person name="Maekelae M.R."/>
            <person name="Malavazi I."/>
            <person name="Melin P."/>
            <person name="Meyer V."/>
            <person name="Mielnichuk N."/>
            <person name="Miskei M."/>
            <person name="Molnar A.P."/>
            <person name="Mule G."/>
            <person name="Ngan C.Y."/>
            <person name="Orejas M."/>
            <person name="Orosz E."/>
            <person name="Ouedraogo J.P."/>
            <person name="Overkamp K.M."/>
            <person name="Park H.-S."/>
            <person name="Perrone G."/>
            <person name="Piumi F."/>
            <person name="Punt P.J."/>
            <person name="Ram A.F."/>
            <person name="Ramon A."/>
            <person name="Rauscher S."/>
            <person name="Record E."/>
            <person name="Riano-Pachon D.M."/>
            <person name="Robert V."/>
            <person name="Roehrig J."/>
            <person name="Ruller R."/>
            <person name="Salamov A."/>
            <person name="Salih N.S."/>
            <person name="Samson R.A."/>
            <person name="Sandor E."/>
            <person name="Sanguinetti M."/>
            <person name="Schuetze T."/>
            <person name="Sepcic K."/>
            <person name="Shelest E."/>
            <person name="Sherlock G."/>
            <person name="Sophianopoulou V."/>
            <person name="Squina F.M."/>
            <person name="Sun H."/>
            <person name="Susca A."/>
            <person name="Todd R.B."/>
            <person name="Tsang A."/>
            <person name="Unkles S.E."/>
            <person name="van de Wiele N."/>
            <person name="van Rossen-Uffink D."/>
            <person name="Oliveira J.V."/>
            <person name="Vesth T.C."/>
            <person name="Visser J."/>
            <person name="Yu J.-H."/>
            <person name="Zhou M."/>
            <person name="Andersen M.R."/>
            <person name="Archer D.B."/>
            <person name="Baker S.E."/>
            <person name="Benoit I."/>
            <person name="Brakhage A.A."/>
            <person name="Braus G.H."/>
            <person name="Fischer R."/>
            <person name="Frisvad J.C."/>
            <person name="Goldman G.H."/>
            <person name="Houbraken J."/>
            <person name="Oakley B."/>
            <person name="Pocsi I."/>
            <person name="Scazzocchio C."/>
            <person name="Seiboth B."/>
            <person name="vanKuyk P.A."/>
            <person name="Wortman J."/>
            <person name="Dyer P.S."/>
            <person name="Grigoriev I.V."/>
        </authorList>
    </citation>
    <scope>NUCLEOTIDE SEQUENCE [LARGE SCALE GENOMIC DNA]</scope>
    <source>
        <strain evidence="11">ITEM 5010</strain>
    </source>
</reference>
<dbReference type="OMA" id="WAITYLC"/>
<dbReference type="GO" id="GO:0007035">
    <property type="term" value="P:vacuolar acidification"/>
    <property type="evidence" value="ECO:0007669"/>
    <property type="project" value="TreeGrafter"/>
</dbReference>
<dbReference type="Proteomes" id="UP000188318">
    <property type="component" value="Unassembled WGS sequence"/>
</dbReference>
<keyword evidence="5" id="KW-0375">Hydrogen ion transport</keyword>
<gene>
    <name evidence="10" type="ORF">ASPCADRAFT_203420</name>
</gene>
<dbReference type="GO" id="GO:0046961">
    <property type="term" value="F:proton-transporting ATPase activity, rotational mechanism"/>
    <property type="evidence" value="ECO:0007669"/>
    <property type="project" value="InterPro"/>
</dbReference>
<feature type="transmembrane region" description="Helical" evidence="9">
    <location>
        <begin position="37"/>
        <end position="57"/>
    </location>
</feature>
<dbReference type="InterPro" id="IPR008389">
    <property type="entry name" value="ATPase_V0-cplx_e1/e2_su"/>
</dbReference>
<accession>A0A1R3RYR5</accession>
<dbReference type="AlphaFoldDB" id="A0A1R3RYR5"/>
<evidence type="ECO:0000313" key="11">
    <source>
        <dbReference type="Proteomes" id="UP000188318"/>
    </source>
</evidence>
<dbReference type="GO" id="GO:0012505">
    <property type="term" value="C:endomembrane system"/>
    <property type="evidence" value="ECO:0007669"/>
    <property type="project" value="UniProtKB-SubCell"/>
</dbReference>
<dbReference type="Pfam" id="PF05493">
    <property type="entry name" value="ATP_synt_H"/>
    <property type="match status" value="1"/>
</dbReference>
<keyword evidence="11" id="KW-1185">Reference proteome</keyword>
<evidence type="ECO:0000256" key="5">
    <source>
        <dbReference type="ARBA" id="ARBA00022781"/>
    </source>
</evidence>
<organism evidence="10 11">
    <name type="scientific">Aspergillus carbonarius (strain ITEM 5010)</name>
    <dbReference type="NCBI Taxonomy" id="602072"/>
    <lineage>
        <taxon>Eukaryota</taxon>
        <taxon>Fungi</taxon>
        <taxon>Dikarya</taxon>
        <taxon>Ascomycota</taxon>
        <taxon>Pezizomycotina</taxon>
        <taxon>Eurotiomycetes</taxon>
        <taxon>Eurotiomycetidae</taxon>
        <taxon>Eurotiales</taxon>
        <taxon>Aspergillaceae</taxon>
        <taxon>Aspergillus</taxon>
        <taxon>Aspergillus subgen. Circumdati</taxon>
    </lineage>
</organism>
<dbReference type="PANTHER" id="PTHR12263:SF0">
    <property type="entry name" value="V-TYPE PROTON ATPASE SUBUNIT"/>
    <property type="match status" value="1"/>
</dbReference>
<protein>
    <recommendedName>
        <fullName evidence="12">V-type proton ATPase subunit</fullName>
    </recommendedName>
</protein>
<dbReference type="PANTHER" id="PTHR12263">
    <property type="entry name" value="VACUOLAR ATP SYNTHASE SUBUNIT H"/>
    <property type="match status" value="1"/>
</dbReference>
<feature type="transmembrane region" description="Helical" evidence="9">
    <location>
        <begin position="6"/>
        <end position="25"/>
    </location>
</feature>
<evidence type="ECO:0000256" key="4">
    <source>
        <dbReference type="ARBA" id="ARBA00022692"/>
    </source>
</evidence>
<proteinExistence type="inferred from homology"/>
<keyword evidence="6 9" id="KW-1133">Transmembrane helix</keyword>
<evidence type="ECO:0000256" key="9">
    <source>
        <dbReference type="SAM" id="Phobius"/>
    </source>
</evidence>
<evidence type="ECO:0000256" key="7">
    <source>
        <dbReference type="ARBA" id="ARBA00023065"/>
    </source>
</evidence>
<evidence type="ECO:0000256" key="2">
    <source>
        <dbReference type="ARBA" id="ARBA00008328"/>
    </source>
</evidence>
<evidence type="ECO:0000256" key="3">
    <source>
        <dbReference type="ARBA" id="ARBA00022448"/>
    </source>
</evidence>
<dbReference type="EMBL" id="KV907494">
    <property type="protein sequence ID" value="OOF99655.1"/>
    <property type="molecule type" value="Genomic_DNA"/>
</dbReference>
<keyword evidence="7" id="KW-0406">Ion transport</keyword>
<name>A0A1R3RYR5_ASPC5</name>
<comment type="subcellular location">
    <subcellularLocation>
        <location evidence="1">Endomembrane system</location>
        <topology evidence="1">Multi-pass membrane protein</topology>
    </subcellularLocation>
</comment>
<keyword evidence="4 9" id="KW-0812">Transmembrane</keyword>
<evidence type="ECO:0000256" key="8">
    <source>
        <dbReference type="ARBA" id="ARBA00023136"/>
    </source>
</evidence>
<dbReference type="GO" id="GO:0000220">
    <property type="term" value="C:vacuolar proton-transporting V-type ATPase, V0 domain"/>
    <property type="evidence" value="ECO:0007669"/>
    <property type="project" value="TreeGrafter"/>
</dbReference>